<dbReference type="OrthoDB" id="10552263at2759"/>
<keyword evidence="2" id="KW-1185">Reference proteome</keyword>
<dbReference type="RefSeq" id="XP_049266220.1">
    <property type="nucleotide sequence ID" value="XM_049408139.1"/>
</dbReference>
<dbReference type="GeneID" id="73467219"/>
<gene>
    <name evidence="1" type="ORF">J8A68_000418</name>
</gene>
<proteinExistence type="predicted"/>
<comment type="caution">
    <text evidence="1">The sequence shown here is derived from an EMBL/GenBank/DDBJ whole genome shotgun (WGS) entry which is preliminary data.</text>
</comment>
<evidence type="ECO:0000313" key="2">
    <source>
        <dbReference type="Proteomes" id="UP000694255"/>
    </source>
</evidence>
<evidence type="ECO:0000313" key="1">
    <source>
        <dbReference type="EMBL" id="KAG7665988.1"/>
    </source>
</evidence>
<organism evidence="1 2">
    <name type="scientific">[Candida] subhashii</name>
    <dbReference type="NCBI Taxonomy" id="561895"/>
    <lineage>
        <taxon>Eukaryota</taxon>
        <taxon>Fungi</taxon>
        <taxon>Dikarya</taxon>
        <taxon>Ascomycota</taxon>
        <taxon>Saccharomycotina</taxon>
        <taxon>Pichiomycetes</taxon>
        <taxon>Debaryomycetaceae</taxon>
        <taxon>Spathaspora</taxon>
    </lineage>
</organism>
<accession>A0A8J5UMB2</accession>
<reference evidence="1 2" key="1">
    <citation type="journal article" date="2021" name="DNA Res.">
        <title>Genome analysis of Candida subhashii reveals its hybrid nature and dual mitochondrial genome conformations.</title>
        <authorList>
            <person name="Mixao V."/>
            <person name="Hegedusova E."/>
            <person name="Saus E."/>
            <person name="Pryszcz L.P."/>
            <person name="Cillingova A."/>
            <person name="Nosek J."/>
            <person name="Gabaldon T."/>
        </authorList>
    </citation>
    <scope>NUCLEOTIDE SEQUENCE [LARGE SCALE GENOMIC DNA]</scope>
    <source>
        <strain evidence="1 2">CBS 10753</strain>
    </source>
</reference>
<protein>
    <submittedName>
        <fullName evidence="1">Uncharacterized protein</fullName>
    </submittedName>
</protein>
<dbReference type="EMBL" id="JAGSYN010000044">
    <property type="protein sequence ID" value="KAG7665988.1"/>
    <property type="molecule type" value="Genomic_DNA"/>
</dbReference>
<dbReference type="Proteomes" id="UP000694255">
    <property type="component" value="Unassembled WGS sequence"/>
</dbReference>
<dbReference type="AlphaFoldDB" id="A0A8J5UMB2"/>
<sequence length="182" mass="22214">MSSYLDNLSINNYTHAELYELWETSVEELTLIYYNYLSYRKQQLAVLYKLQFTVKSSRRLEYQWLQLRNRLINLNVELWEYRKIVNIIMYTMKCKRYINSIELRQLNCRLVQEINHVESIILIEDESDDQEEANGYSSYNNNKEMDDDLFDIQSIHKYPSLTKRIMKLETSLIMKYRYVKKV</sequence>
<name>A0A8J5UMB2_9ASCO</name>